<dbReference type="EMBL" id="JANJYJ010000003">
    <property type="protein sequence ID" value="KAK3222556.1"/>
    <property type="molecule type" value="Genomic_DNA"/>
</dbReference>
<keyword evidence="2" id="KW-1185">Reference proteome</keyword>
<name>A0AAE0AQX6_9ROSI</name>
<protein>
    <submittedName>
        <fullName evidence="1">Uncharacterized protein</fullName>
    </submittedName>
</protein>
<accession>A0AAE0AQX6</accession>
<comment type="caution">
    <text evidence="1">The sequence shown here is derived from an EMBL/GenBank/DDBJ whole genome shotgun (WGS) entry which is preliminary data.</text>
</comment>
<evidence type="ECO:0000313" key="1">
    <source>
        <dbReference type="EMBL" id="KAK3222556.1"/>
    </source>
</evidence>
<gene>
    <name evidence="1" type="ORF">Dsin_009581</name>
</gene>
<evidence type="ECO:0000313" key="2">
    <source>
        <dbReference type="Proteomes" id="UP001281410"/>
    </source>
</evidence>
<dbReference type="AlphaFoldDB" id="A0AAE0AQX6"/>
<organism evidence="1 2">
    <name type="scientific">Dipteronia sinensis</name>
    <dbReference type="NCBI Taxonomy" id="43782"/>
    <lineage>
        <taxon>Eukaryota</taxon>
        <taxon>Viridiplantae</taxon>
        <taxon>Streptophyta</taxon>
        <taxon>Embryophyta</taxon>
        <taxon>Tracheophyta</taxon>
        <taxon>Spermatophyta</taxon>
        <taxon>Magnoliopsida</taxon>
        <taxon>eudicotyledons</taxon>
        <taxon>Gunneridae</taxon>
        <taxon>Pentapetalae</taxon>
        <taxon>rosids</taxon>
        <taxon>malvids</taxon>
        <taxon>Sapindales</taxon>
        <taxon>Sapindaceae</taxon>
        <taxon>Hippocastanoideae</taxon>
        <taxon>Acereae</taxon>
        <taxon>Dipteronia</taxon>
    </lineage>
</organism>
<sequence>MSTSNYNNSKGKCDKPLCTHCGILGHTIDKCDKKHRYPLGFKPKWRGSEQYKRQSSQLKLVTNQTGMVFKQNDDFMFNNSVTTLTANQCQQLISLLSSQLQRASQIVNDQQPSVSNFTGTSTLIPGNA</sequence>
<proteinExistence type="predicted"/>
<dbReference type="Proteomes" id="UP001281410">
    <property type="component" value="Unassembled WGS sequence"/>
</dbReference>
<reference evidence="1" key="1">
    <citation type="journal article" date="2023" name="Plant J.">
        <title>Genome sequences and population genomics provide insights into the demographic history, inbreeding, and mutation load of two 'living fossil' tree species of Dipteronia.</title>
        <authorList>
            <person name="Feng Y."/>
            <person name="Comes H.P."/>
            <person name="Chen J."/>
            <person name="Zhu S."/>
            <person name="Lu R."/>
            <person name="Zhang X."/>
            <person name="Li P."/>
            <person name="Qiu J."/>
            <person name="Olsen K.M."/>
            <person name="Qiu Y."/>
        </authorList>
    </citation>
    <scope>NUCLEOTIDE SEQUENCE</scope>
    <source>
        <strain evidence="1">NBL</strain>
    </source>
</reference>